<sequence length="322" mass="36419">MYRILVTAIGSFSADIVIEVLREAGHYVIGADIYPKEWIADASNVDKFYQVPYATDAERYVETILNICEENEVHYVIPLTDPEVDVLSGLKPDFREIGTDICISDEHSIRLCRNKYALSKFLKEKELCNVIETSRLSDSELEHIKLPVFIKPVSGRSSIGCRFVYTEEEYLCIKNVLKGEEYIVQPFVAGEIITVDVVRDQNSEVTVSIPRVELLRNSSGAGTTVEIIESEELERTCENVARETFISGAVNIEFIRSESGKLFLLEINPRFSGGVKFSHISGYNVVENHLNCFTGRPIEDKKINKMIIARKYTEHVTSEFSG</sequence>
<keyword evidence="1 6" id="KW-0436">Ligase</keyword>
<reference evidence="6 7" key="1">
    <citation type="submission" date="2016-09" db="EMBL/GenBank/DDBJ databases">
        <title>Genome sequence of Eubacterium angustum.</title>
        <authorList>
            <person name="Poehlein A."/>
            <person name="Daniel R."/>
        </authorList>
    </citation>
    <scope>NUCLEOTIDE SEQUENCE [LARGE SCALE GENOMIC DNA]</scope>
    <source>
        <strain evidence="6 7">DSM 1989</strain>
    </source>
</reference>
<evidence type="ECO:0000256" key="2">
    <source>
        <dbReference type="ARBA" id="ARBA00022741"/>
    </source>
</evidence>
<dbReference type="RefSeq" id="WP_071063481.1">
    <property type="nucleotide sequence ID" value="NZ_MKIE01000006.1"/>
</dbReference>
<dbReference type="AlphaFoldDB" id="A0A1S1V673"/>
<evidence type="ECO:0000256" key="4">
    <source>
        <dbReference type="PROSITE-ProRule" id="PRU00409"/>
    </source>
</evidence>
<dbReference type="InterPro" id="IPR048764">
    <property type="entry name" value="PylC_N"/>
</dbReference>
<gene>
    <name evidence="6" type="primary">ddl_2</name>
    <name evidence="6" type="ORF">EUAN_16330</name>
</gene>
<proteinExistence type="predicted"/>
<dbReference type="PROSITE" id="PS50975">
    <property type="entry name" value="ATP_GRASP"/>
    <property type="match status" value="1"/>
</dbReference>
<dbReference type="OrthoDB" id="9804197at2"/>
<dbReference type="SUPFAM" id="SSF56059">
    <property type="entry name" value="Glutathione synthetase ATP-binding domain-like"/>
    <property type="match status" value="1"/>
</dbReference>
<dbReference type="Pfam" id="PF21360">
    <property type="entry name" value="PylC-like_N"/>
    <property type="match status" value="1"/>
</dbReference>
<evidence type="ECO:0000256" key="1">
    <source>
        <dbReference type="ARBA" id="ARBA00022598"/>
    </source>
</evidence>
<dbReference type="Gene3D" id="3.30.1490.20">
    <property type="entry name" value="ATP-grasp fold, A domain"/>
    <property type="match status" value="1"/>
</dbReference>
<protein>
    <submittedName>
        <fullName evidence="6">D-alanine--D-alanine ligase</fullName>
        <ecNumber evidence="6">6.3.2.4</ecNumber>
    </submittedName>
</protein>
<name>A0A1S1V673_9FIRM</name>
<accession>A0A1S1V673</accession>
<feature type="domain" description="ATP-grasp" evidence="5">
    <location>
        <begin position="115"/>
        <end position="294"/>
    </location>
</feature>
<keyword evidence="7" id="KW-1185">Reference proteome</keyword>
<keyword evidence="3 4" id="KW-0067">ATP-binding</keyword>
<evidence type="ECO:0000313" key="6">
    <source>
        <dbReference type="EMBL" id="OHW61870.1"/>
    </source>
</evidence>
<dbReference type="Proteomes" id="UP000180254">
    <property type="component" value="Unassembled WGS sequence"/>
</dbReference>
<dbReference type="Gene3D" id="3.40.50.20">
    <property type="match status" value="1"/>
</dbReference>
<dbReference type="InterPro" id="IPR011761">
    <property type="entry name" value="ATP-grasp"/>
</dbReference>
<keyword evidence="2 4" id="KW-0547">Nucleotide-binding</keyword>
<dbReference type="Gene3D" id="3.30.470.20">
    <property type="entry name" value="ATP-grasp fold, B domain"/>
    <property type="match status" value="1"/>
</dbReference>
<organism evidence="6 7">
    <name type="scientific">Andreesenia angusta</name>
    <dbReference type="NCBI Taxonomy" id="39480"/>
    <lineage>
        <taxon>Bacteria</taxon>
        <taxon>Bacillati</taxon>
        <taxon>Bacillota</taxon>
        <taxon>Tissierellia</taxon>
        <taxon>Tissierellales</taxon>
        <taxon>Gottschalkiaceae</taxon>
        <taxon>Andreesenia</taxon>
    </lineage>
</organism>
<comment type="caution">
    <text evidence="6">The sequence shown here is derived from an EMBL/GenBank/DDBJ whole genome shotgun (WGS) entry which is preliminary data.</text>
</comment>
<dbReference type="STRING" id="39480.EUAN_16330"/>
<dbReference type="InterPro" id="IPR052032">
    <property type="entry name" value="ATP-dep_AA_Ligase"/>
</dbReference>
<dbReference type="InterPro" id="IPR013815">
    <property type="entry name" value="ATP_grasp_subdomain_1"/>
</dbReference>
<dbReference type="PANTHER" id="PTHR43585:SF2">
    <property type="entry name" value="ATP-GRASP ENZYME FSQD"/>
    <property type="match status" value="1"/>
</dbReference>
<dbReference type="GO" id="GO:0008716">
    <property type="term" value="F:D-alanine-D-alanine ligase activity"/>
    <property type="evidence" value="ECO:0007669"/>
    <property type="project" value="UniProtKB-EC"/>
</dbReference>
<evidence type="ECO:0000256" key="3">
    <source>
        <dbReference type="ARBA" id="ARBA00022840"/>
    </source>
</evidence>
<dbReference type="PANTHER" id="PTHR43585">
    <property type="entry name" value="FUMIPYRROLE BIOSYNTHESIS PROTEIN C"/>
    <property type="match status" value="1"/>
</dbReference>
<evidence type="ECO:0000259" key="5">
    <source>
        <dbReference type="PROSITE" id="PS50975"/>
    </source>
</evidence>
<dbReference type="EMBL" id="MKIE01000006">
    <property type="protein sequence ID" value="OHW61870.1"/>
    <property type="molecule type" value="Genomic_DNA"/>
</dbReference>
<dbReference type="GO" id="GO:0046872">
    <property type="term" value="F:metal ion binding"/>
    <property type="evidence" value="ECO:0007669"/>
    <property type="project" value="InterPro"/>
</dbReference>
<dbReference type="EC" id="6.3.2.4" evidence="6"/>
<evidence type="ECO:0000313" key="7">
    <source>
        <dbReference type="Proteomes" id="UP000180254"/>
    </source>
</evidence>
<dbReference type="GO" id="GO:0005524">
    <property type="term" value="F:ATP binding"/>
    <property type="evidence" value="ECO:0007669"/>
    <property type="project" value="UniProtKB-UniRule"/>
</dbReference>
<dbReference type="Pfam" id="PF15632">
    <property type="entry name" value="ATPgrasp_Ter"/>
    <property type="match status" value="1"/>
</dbReference>